<dbReference type="GO" id="GO:0008270">
    <property type="term" value="F:zinc ion binding"/>
    <property type="evidence" value="ECO:0007669"/>
    <property type="project" value="UniProtKB-KW"/>
</dbReference>
<comment type="function">
    <text evidence="14">E3 ubiquitin-protein ligase component of the ribosome quality control complex (RQC), a ribosome-associated complex that mediates ubiquitination and extraction of incompletely synthesized nascent chains for proteasomal degradation. Mediates ubiquitination of proteins derived from mRNAs lacking stop codons (non-stop proteins) and other translation arrest products induced by poly-lysine sequences and tandem rare codons. Ubiquitination leads to CDC48 recruitment for extraction and degradation of the incomplete translation product. May indirectly play a role in chromatin function and transcription.</text>
</comment>
<organism evidence="18 19">
    <name type="scientific">Anthostomella pinea</name>
    <dbReference type="NCBI Taxonomy" id="933095"/>
    <lineage>
        <taxon>Eukaryota</taxon>
        <taxon>Fungi</taxon>
        <taxon>Dikarya</taxon>
        <taxon>Ascomycota</taxon>
        <taxon>Pezizomycotina</taxon>
        <taxon>Sordariomycetes</taxon>
        <taxon>Xylariomycetidae</taxon>
        <taxon>Xylariales</taxon>
        <taxon>Xylariaceae</taxon>
        <taxon>Anthostomella</taxon>
    </lineage>
</organism>
<evidence type="ECO:0000256" key="4">
    <source>
        <dbReference type="ARBA" id="ARBA00007997"/>
    </source>
</evidence>
<evidence type="ECO:0000256" key="10">
    <source>
        <dbReference type="ARBA" id="ARBA00022737"/>
    </source>
</evidence>
<dbReference type="GO" id="GO:0061630">
    <property type="term" value="F:ubiquitin protein ligase activity"/>
    <property type="evidence" value="ECO:0007669"/>
    <property type="project" value="UniProtKB-UniRule"/>
</dbReference>
<comment type="pathway">
    <text evidence="3 16">Protein modification; protein ubiquitination.</text>
</comment>
<dbReference type="Pfam" id="PF22999">
    <property type="entry name" value="LTN1_E3_ligase_6th"/>
    <property type="match status" value="1"/>
</dbReference>
<dbReference type="InterPro" id="IPR039804">
    <property type="entry name" value="RING-CH-C4HC3_LTN1"/>
</dbReference>
<dbReference type="EMBL" id="CAUWAG010000020">
    <property type="protein sequence ID" value="CAJ2514030.1"/>
    <property type="molecule type" value="Genomic_DNA"/>
</dbReference>
<evidence type="ECO:0000256" key="8">
    <source>
        <dbReference type="ARBA" id="ARBA00022679"/>
    </source>
</evidence>
<evidence type="ECO:0000256" key="5">
    <source>
        <dbReference type="ARBA" id="ARBA00012483"/>
    </source>
</evidence>
<comment type="caution">
    <text evidence="18">The sequence shown here is derived from an EMBL/GenBank/DDBJ whole genome shotgun (WGS) entry which is preliminary data.</text>
</comment>
<gene>
    <name evidence="18" type="ORF">KHLLAP_LOCUS14498</name>
</gene>
<dbReference type="InterPro" id="IPR054478">
    <property type="entry name" value="LTN1_UBC"/>
</dbReference>
<dbReference type="Pfam" id="PF22958">
    <property type="entry name" value="Ltn1_1st"/>
    <property type="match status" value="1"/>
</dbReference>
<dbReference type="PROSITE" id="PS50089">
    <property type="entry name" value="ZF_RING_2"/>
    <property type="match status" value="1"/>
</dbReference>
<dbReference type="PANTHER" id="PTHR12389:SF0">
    <property type="entry name" value="E3 UBIQUITIN-PROTEIN LIGASE LISTERIN"/>
    <property type="match status" value="1"/>
</dbReference>
<evidence type="ECO:0000256" key="2">
    <source>
        <dbReference type="ARBA" id="ARBA00004514"/>
    </source>
</evidence>
<dbReference type="GO" id="GO:0043023">
    <property type="term" value="F:ribosomal large subunit binding"/>
    <property type="evidence" value="ECO:0007669"/>
    <property type="project" value="TreeGrafter"/>
</dbReference>
<feature type="domain" description="RING-type" evidence="17">
    <location>
        <begin position="1584"/>
        <end position="1630"/>
    </location>
</feature>
<dbReference type="Pfam" id="PF23009">
    <property type="entry name" value="UBC_like"/>
    <property type="match status" value="1"/>
</dbReference>
<evidence type="ECO:0000256" key="9">
    <source>
        <dbReference type="ARBA" id="ARBA00022723"/>
    </source>
</evidence>
<comment type="subcellular location">
    <subcellularLocation>
        <location evidence="2">Cytoplasm</location>
        <location evidence="2">Cytosol</location>
    </subcellularLocation>
</comment>
<dbReference type="Gene3D" id="3.30.40.10">
    <property type="entry name" value="Zinc/RING finger domain, C3HC4 (zinc finger)"/>
    <property type="match status" value="1"/>
</dbReference>
<sequence>MSRKPGKSRAASSKAFTSFGTNSAFGGGFSTSSSGANLSYLAEPPDFTSISDANVVVSLKNLQKKDATTKAKALEELVAYVQSHPYDQDGGTEEPILEAWVQLYPRISIDNSRRVRELSHALQFELMTSARKRMEKHIPKIVGSWLVGTFDRDRAVSRVATEGLSSFLTTPEKVTQFWKRCQQQILDYASDAIKETTDTLSDQRSTNTDDAETKYHRVLAGSLALVLNLLQKLEPADTDKCLDSYDQFFEENKVWASATINDPVVRRLSCQLLSTCLSKRPGRIEADLARLSKVFVAEGLKSPQSGSATDYVVALTNLTEKHPSVWTSEYRGKKSPISRLKVLLERGSQGGTARFWSSLTQLLSILPDDVLPKDPVGIAEFLKSLRSGLTSRDEPRANAVDAWSTYLAMTRHFMKTVQSSDARQQLVEENIFPLTAHYLHPTPETSMWASGSQIPILIKVFTSTATSAFEDMVEATRVEWDRLKEIMKDNIRNSLPEASKEHQKSQKSVADEGKRWFILTGTLLDAHERTVSTDRPIPDIPKRPSLELLGECVKLLETRNWKPFGPAATVESAFNHAPSLFKSSSGGISDVLECLETSLPESKEEFLTSSAAPYLFSSIILLGQIPERKQDFEKIWEANTATLVECIESPGAVPALTKLISSKCATPIAQQMPILQTELIRRCLMCAVGNSGSSWELFDAIVTYDTLTESAANRLLKEFAGRVMNSTGQPNQGVIRGLQYIAQKKPELLSHDEEIHMTLMTNLLSLSERPGVGPEIMALRSLMEIPPSGRSRLLGLLQENINNANAGSLSVDTLVQQAMQAQESIDTSAIESDRRSELLALLPDAEKWRHELSFLLQETPNPSLALTSSLGGAYFLPVTASTRTNTNSPRDRSGFSIPGRMAMYTAKLLSAGFDLAHLALSTQVEIVISLSLTAELATDQLTVMSENQIWSSLGSEVLISEAENLISTARKAVMRLTEDAPDWRDGSGPNTSRLMNDIIRTLIEEAKSVTPKGLYCARVLNEILQGLTEKHGFPSSGEQWLTDLGVLKSAPSTVLPGVAILTGLGETVSASRAVSNFCNRLVSDIAGASPGQEKTLVILVLLNACTQIYDIGELPVANNRLVFAVKQITSWLESPEELDYRFAAEACRSLQRLLPCVKDVYGSYWERTVDFCIYLWTKQMAQSLDCRLPEIHASLRILSILQSLEDPNDDLVDVLQSSAERRSAALIELLKLPRERDTQPLEIVDSFIRRQIDKLPLHHVKDPSELYAVAASEYRTIQTAAFTVLHKALPAAQEQLSVDVLLEKNTARLPDELLSLLLDAPTLDAYPDDVLARFPTPIRSYLLSWHLVFDSFSFASFKVRGDYAENLKSANYIAPLMDFTFDVLGHSAARGLNLERAGFTSENIRAYDLKLAEAETEERNMQWILIHLFYLVLKYLPGLFKSWYIECRSKQTKIAVEGWMAKYFSPIIISEALDDVVKWTDNQEAPADDEKELIVKVSRAAREVTAGYEVDELHASIAIRIPQEYPLQGVTVVGVNRVAVNEKKWQSWIMSTQGVITFSGGSIIDGLTAFRRNVVGAMKGQSECAICYSIISSDKKMPDKRCQTCKNLFHRTCLYKWFQSSSQNTCPLCRNPIDYLGADTQARRGA</sequence>
<evidence type="ECO:0000256" key="7">
    <source>
        <dbReference type="ARBA" id="ARBA00022490"/>
    </source>
</evidence>
<keyword evidence="19" id="KW-1185">Reference proteome</keyword>
<evidence type="ECO:0000259" key="17">
    <source>
        <dbReference type="PROSITE" id="PS50089"/>
    </source>
</evidence>
<dbReference type="SUPFAM" id="SSF57850">
    <property type="entry name" value="RING/U-box"/>
    <property type="match status" value="1"/>
</dbReference>
<evidence type="ECO:0000256" key="12">
    <source>
        <dbReference type="ARBA" id="ARBA00022786"/>
    </source>
</evidence>
<evidence type="ECO:0000256" key="3">
    <source>
        <dbReference type="ARBA" id="ARBA00004906"/>
    </source>
</evidence>
<dbReference type="InterPro" id="IPR016024">
    <property type="entry name" value="ARM-type_fold"/>
</dbReference>
<evidence type="ECO:0000256" key="15">
    <source>
        <dbReference type="PROSITE-ProRule" id="PRU00175"/>
    </source>
</evidence>
<evidence type="ECO:0000313" key="19">
    <source>
        <dbReference type="Proteomes" id="UP001295740"/>
    </source>
</evidence>
<comment type="catalytic activity">
    <reaction evidence="1 16">
        <text>S-ubiquitinyl-[E2 ubiquitin-conjugating enzyme]-L-cysteine + [acceptor protein]-L-lysine = [E2 ubiquitin-conjugating enzyme]-L-cysteine + N(6)-ubiquitinyl-[acceptor protein]-L-lysine.</text>
        <dbReference type="EC" id="2.3.2.27"/>
    </reaction>
</comment>
<evidence type="ECO:0000256" key="11">
    <source>
        <dbReference type="ARBA" id="ARBA00022771"/>
    </source>
</evidence>
<comment type="function">
    <text evidence="16">E3 ubiquitin-protein ligase. Component of the ribosome quality control complex (RQC), a ribosome-associated complex that mediates ubiquitination and extraction of incompletely synthesized nascent chains for proteasomal degradation.</text>
</comment>
<dbReference type="GO" id="GO:1990116">
    <property type="term" value="P:ribosome-associated ubiquitin-dependent protein catabolic process"/>
    <property type="evidence" value="ECO:0007669"/>
    <property type="project" value="UniProtKB-UniRule"/>
</dbReference>
<dbReference type="SMART" id="SM00184">
    <property type="entry name" value="RING"/>
    <property type="match status" value="1"/>
</dbReference>
<dbReference type="CDD" id="cd16491">
    <property type="entry name" value="RING-CH-C4HC3_LTN1"/>
    <property type="match status" value="1"/>
</dbReference>
<dbReference type="GO" id="GO:0005829">
    <property type="term" value="C:cytosol"/>
    <property type="evidence" value="ECO:0007669"/>
    <property type="project" value="UniProtKB-SubCell"/>
</dbReference>
<evidence type="ECO:0000256" key="14">
    <source>
        <dbReference type="ARBA" id="ARBA00055150"/>
    </source>
</evidence>
<comment type="similarity">
    <text evidence="4 16">Belongs to the LTN1 family.</text>
</comment>
<reference evidence="18" key="1">
    <citation type="submission" date="2023-10" db="EMBL/GenBank/DDBJ databases">
        <authorList>
            <person name="Hackl T."/>
        </authorList>
    </citation>
    <scope>NUCLEOTIDE SEQUENCE</scope>
</reference>
<dbReference type="SMART" id="SM01197">
    <property type="entry name" value="FANCL_C"/>
    <property type="match status" value="1"/>
</dbReference>
<dbReference type="PANTHER" id="PTHR12389">
    <property type="entry name" value="ZINC FINGER PROTEIN 294"/>
    <property type="match status" value="1"/>
</dbReference>
<dbReference type="GO" id="GO:1990112">
    <property type="term" value="C:RQC complex"/>
    <property type="evidence" value="ECO:0007669"/>
    <property type="project" value="UniProtKB-UniRule"/>
</dbReference>
<evidence type="ECO:0000256" key="16">
    <source>
        <dbReference type="RuleBase" id="RU367090"/>
    </source>
</evidence>
<proteinExistence type="inferred from homology"/>
<dbReference type="InterPro" id="IPR013083">
    <property type="entry name" value="Znf_RING/FYVE/PHD"/>
</dbReference>
<keyword evidence="12 16" id="KW-0833">Ubl conjugation pathway</keyword>
<accession>A0AAI8YQX4</accession>
<dbReference type="Pfam" id="PF13639">
    <property type="entry name" value="zf-RING_2"/>
    <property type="match status" value="1"/>
</dbReference>
<keyword evidence="8 16" id="KW-0808">Transferase</keyword>
<evidence type="ECO:0000256" key="1">
    <source>
        <dbReference type="ARBA" id="ARBA00000900"/>
    </source>
</evidence>
<dbReference type="InterPro" id="IPR054476">
    <property type="entry name" value="Ltn1_N"/>
</dbReference>
<dbReference type="GO" id="GO:0072344">
    <property type="term" value="P:rescue of stalled ribosome"/>
    <property type="evidence" value="ECO:0007669"/>
    <property type="project" value="UniProtKB-UniRule"/>
</dbReference>
<keyword evidence="10" id="KW-0677">Repeat</keyword>
<evidence type="ECO:0000313" key="18">
    <source>
        <dbReference type="EMBL" id="CAJ2514030.1"/>
    </source>
</evidence>
<evidence type="ECO:0000256" key="6">
    <source>
        <dbReference type="ARBA" id="ARBA00017157"/>
    </source>
</evidence>
<dbReference type="EC" id="2.3.2.27" evidence="5 16"/>
<dbReference type="SUPFAM" id="SSF48371">
    <property type="entry name" value="ARM repeat"/>
    <property type="match status" value="1"/>
</dbReference>
<dbReference type="InterPro" id="IPR054477">
    <property type="entry name" value="LTN1_E3_ligase_6th"/>
</dbReference>
<dbReference type="FunFam" id="3.30.40.10:FF:000038">
    <property type="entry name" value="E3 ubiquitin-protein ligase listerin"/>
    <property type="match status" value="1"/>
</dbReference>
<dbReference type="InterPro" id="IPR039795">
    <property type="entry name" value="LTN1/Rkr1"/>
</dbReference>
<keyword evidence="9 16" id="KW-0479">Metal-binding</keyword>
<dbReference type="InterPro" id="IPR001841">
    <property type="entry name" value="Znf_RING"/>
</dbReference>
<dbReference type="InterPro" id="IPR057030">
    <property type="entry name" value="TPR_Rkr-1"/>
</dbReference>
<name>A0AAI8YQX4_9PEZI</name>
<keyword evidence="7" id="KW-0963">Cytoplasm</keyword>
<evidence type="ECO:0000256" key="13">
    <source>
        <dbReference type="ARBA" id="ARBA00022833"/>
    </source>
</evidence>
<dbReference type="Proteomes" id="UP001295740">
    <property type="component" value="Unassembled WGS sequence"/>
</dbReference>
<protein>
    <recommendedName>
        <fullName evidence="6 16">E3 ubiquitin-protein ligase listerin</fullName>
        <ecNumber evidence="5 16">2.3.2.27</ecNumber>
    </recommendedName>
    <alternativeName>
        <fullName evidence="16">RING-type E3 ubiquitin transferase listerin</fullName>
    </alternativeName>
</protein>
<dbReference type="Pfam" id="PF23280">
    <property type="entry name" value="TPR_26"/>
    <property type="match status" value="1"/>
</dbReference>
<keyword evidence="13 16" id="KW-0862">Zinc</keyword>
<keyword evidence="11 15" id="KW-0863">Zinc-finger</keyword>
<comment type="subunit">
    <text evidence="16">Component of the ribosome quality control complex (RQC).</text>
</comment>